<dbReference type="Proteomes" id="UP000326287">
    <property type="component" value="Chromosome"/>
</dbReference>
<keyword evidence="4" id="KW-1185">Reference proteome</keyword>
<dbReference type="EMBL" id="CP036422">
    <property type="protein sequence ID" value="QFU74272.1"/>
    <property type="molecule type" value="Genomic_DNA"/>
</dbReference>
<gene>
    <name evidence="3" type="ORF">EY643_00635</name>
</gene>
<dbReference type="OrthoDB" id="5293418at2"/>
<evidence type="ECO:0000313" key="3">
    <source>
        <dbReference type="EMBL" id="QFU74272.1"/>
    </source>
</evidence>
<accession>A0A5P9NEW6</accession>
<dbReference type="InterPro" id="IPR025738">
    <property type="entry name" value="BatD"/>
</dbReference>
<dbReference type="KEGG" id="halc:EY643_00635"/>
<proteinExistence type="predicted"/>
<keyword evidence="2" id="KW-0472">Membrane</keyword>
<evidence type="ECO:0000256" key="1">
    <source>
        <dbReference type="SAM" id="MobiDB-lite"/>
    </source>
</evidence>
<feature type="region of interest" description="Disordered" evidence="1">
    <location>
        <begin position="366"/>
        <end position="391"/>
    </location>
</feature>
<evidence type="ECO:0000313" key="4">
    <source>
        <dbReference type="Proteomes" id="UP000326287"/>
    </source>
</evidence>
<sequence length="391" mass="41887">MAKGGAERSLQFPRSEVQHAATTAGATQVKLAAAIVALCALLALPAHAEEPLAPLLDSGQLTIDSSIAPAEGLVPGQRTNLQIEIATSTWFTGGARIRLPEVPGLVILQTEEFANNSSERRNGQTWVVQRWTIDIYPQRAGEFSVGPIEISLKVNGGELGNLAGSAMAPAVTFSATLPEALEQADFWVAAPQFSAQQSIDRDVDALEPGEAFERKVEFLASDVQAMMLPDFSPEDIPGLAAYPGTPELSNRLNRGETRASRIQSISYVAEKPGNYTLPAEDFFWWNTRSGTLEVITLPALPVTVIGDVATEAAGETTHYREQLLGLGGLAALAALAFLLLRYRPWRALATPLRAAKAGYLALRKPGLPPQLNPDPGREQPPRTIRDNNAAG</sequence>
<reference evidence="3 4" key="1">
    <citation type="submission" date="2019-02" db="EMBL/GenBank/DDBJ databases">
        <authorList>
            <person name="Li S.-H."/>
        </authorList>
    </citation>
    <scope>NUCLEOTIDE SEQUENCE [LARGE SCALE GENOMIC DNA]</scope>
    <source>
        <strain evidence="3 4">IMCC14385</strain>
    </source>
</reference>
<dbReference type="Pfam" id="PF13584">
    <property type="entry name" value="BatD"/>
    <property type="match status" value="1"/>
</dbReference>
<dbReference type="AlphaFoldDB" id="A0A5P9NEW6"/>
<evidence type="ECO:0000256" key="2">
    <source>
        <dbReference type="SAM" id="Phobius"/>
    </source>
</evidence>
<feature type="compositionally biased region" description="Basic and acidic residues" evidence="1">
    <location>
        <begin position="375"/>
        <end position="385"/>
    </location>
</feature>
<dbReference type="PANTHER" id="PTHR40940">
    <property type="entry name" value="PROTEIN BATD-RELATED"/>
    <property type="match status" value="1"/>
</dbReference>
<dbReference type="PANTHER" id="PTHR40940:SF1">
    <property type="entry name" value="PROTEIN BATD"/>
    <property type="match status" value="1"/>
</dbReference>
<feature type="transmembrane region" description="Helical" evidence="2">
    <location>
        <begin position="323"/>
        <end position="340"/>
    </location>
</feature>
<organism evidence="3 4">
    <name type="scientific">Halioglobus maricola</name>
    <dbReference type="NCBI Taxonomy" id="2601894"/>
    <lineage>
        <taxon>Bacteria</taxon>
        <taxon>Pseudomonadati</taxon>
        <taxon>Pseudomonadota</taxon>
        <taxon>Gammaproteobacteria</taxon>
        <taxon>Cellvibrionales</taxon>
        <taxon>Halieaceae</taxon>
        <taxon>Halioglobus</taxon>
    </lineage>
</organism>
<protein>
    <recommendedName>
        <fullName evidence="5">Protein BatD</fullName>
    </recommendedName>
</protein>
<keyword evidence="2" id="KW-0812">Transmembrane</keyword>
<evidence type="ECO:0008006" key="5">
    <source>
        <dbReference type="Google" id="ProtNLM"/>
    </source>
</evidence>
<name>A0A5P9NEW6_9GAMM</name>
<keyword evidence="2" id="KW-1133">Transmembrane helix</keyword>